<protein>
    <submittedName>
        <fullName evidence="1">Uncharacterized protein</fullName>
    </submittedName>
</protein>
<evidence type="ECO:0000313" key="1">
    <source>
        <dbReference type="EMBL" id="KFD45054.1"/>
    </source>
</evidence>
<gene>
    <name evidence="2" type="ORF">M513_13319</name>
    <name evidence="1" type="ORF">M513_14069</name>
    <name evidence="3" type="ORF">M514_28420</name>
</gene>
<dbReference type="EMBL" id="KL363424">
    <property type="protein sequence ID" value="KFD45807.1"/>
    <property type="molecule type" value="Genomic_DNA"/>
</dbReference>
<sequence>MATSTRDRTLKGGLGTLHRTRYDHGRRARLGPVEDGNKPHRASTSSLAVGILLHGKGATGTEASRSAGQLVH</sequence>
<accession>A0A085LJA8</accession>
<organism evidence="1 4">
    <name type="scientific">Trichuris suis</name>
    <name type="common">pig whipworm</name>
    <dbReference type="NCBI Taxonomy" id="68888"/>
    <lineage>
        <taxon>Eukaryota</taxon>
        <taxon>Metazoa</taxon>
        <taxon>Ecdysozoa</taxon>
        <taxon>Nematoda</taxon>
        <taxon>Enoplea</taxon>
        <taxon>Dorylaimia</taxon>
        <taxon>Trichinellida</taxon>
        <taxon>Trichuridae</taxon>
        <taxon>Trichuris</taxon>
    </lineage>
</organism>
<name>A0A085LJA8_9BILA</name>
<evidence type="ECO:0000313" key="3">
    <source>
        <dbReference type="EMBL" id="KFD59401.1"/>
    </source>
</evidence>
<dbReference type="EMBL" id="KL363838">
    <property type="protein sequence ID" value="KFD45054.1"/>
    <property type="molecule type" value="Genomic_DNA"/>
</dbReference>
<dbReference type="Proteomes" id="UP000030764">
    <property type="component" value="Unassembled WGS sequence"/>
</dbReference>
<dbReference type="AlphaFoldDB" id="A0A085LJA8"/>
<keyword evidence="4" id="KW-1185">Reference proteome</keyword>
<dbReference type="Proteomes" id="UP000030758">
    <property type="component" value="Unassembled WGS sequence"/>
</dbReference>
<evidence type="ECO:0000313" key="4">
    <source>
        <dbReference type="Proteomes" id="UP000030764"/>
    </source>
</evidence>
<evidence type="ECO:0000313" key="2">
    <source>
        <dbReference type="EMBL" id="KFD45807.1"/>
    </source>
</evidence>
<proteinExistence type="predicted"/>
<reference evidence="1 4" key="1">
    <citation type="journal article" date="2014" name="Nat. Genet.">
        <title>Genome and transcriptome of the porcine whipworm Trichuris suis.</title>
        <authorList>
            <person name="Jex A.R."/>
            <person name="Nejsum P."/>
            <person name="Schwarz E.M."/>
            <person name="Hu L."/>
            <person name="Young N.D."/>
            <person name="Hall R.S."/>
            <person name="Korhonen P.K."/>
            <person name="Liao S."/>
            <person name="Thamsborg S."/>
            <person name="Xia J."/>
            <person name="Xu P."/>
            <person name="Wang S."/>
            <person name="Scheerlinck J.P."/>
            <person name="Hofmann A."/>
            <person name="Sternberg P.W."/>
            <person name="Wang J."/>
            <person name="Gasser R.B."/>
        </authorList>
    </citation>
    <scope>NUCLEOTIDE SEQUENCE [LARGE SCALE GENOMIC DNA]</scope>
    <source>
        <strain evidence="3">DCEP-RM93F</strain>
        <strain evidence="1">DCEP-RM93M</strain>
    </source>
</reference>
<dbReference type="EMBL" id="KL368003">
    <property type="protein sequence ID" value="KFD59401.1"/>
    <property type="molecule type" value="Genomic_DNA"/>
</dbReference>